<sequence>MSALRSDAARSRARILEVARTHDIHALRMNDLAREAGVGVGTVYRHFPSVPALVEALTVDTLERMLQISRRAAAEVDPATAFSFYLRSALTLQLEDGGLQSVLLSPEDEAEEVRAAKREIFGTFAAVLDGAKSVGAVRADLTLEQLSHLVCGVEYAVRLGSPADRTPLLEIILTGLRPAAA</sequence>
<dbReference type="AlphaFoldDB" id="A0A318A472"/>
<comment type="caution">
    <text evidence="6">The sequence shown here is derived from an EMBL/GenBank/DDBJ whole genome shotgun (WGS) entry which is preliminary data.</text>
</comment>
<dbReference type="InterPro" id="IPR050109">
    <property type="entry name" value="HTH-type_TetR-like_transc_reg"/>
</dbReference>
<reference evidence="6 7" key="1">
    <citation type="submission" date="2018-05" db="EMBL/GenBank/DDBJ databases">
        <title>Genetic diversity of glacier-inhabiting Cryobacterium bacteria in China and description of Cryobacterium mengkeensis sp. nov. and Arthrobacter glacialis sp. nov.</title>
        <authorList>
            <person name="Liu Q."/>
            <person name="Xin Y.-H."/>
        </authorList>
    </citation>
    <scope>NUCLEOTIDE SEQUENCE [LARGE SCALE GENOMIC DNA]</scope>
    <source>
        <strain evidence="6 7">SK-1</strain>
    </source>
</reference>
<evidence type="ECO:0000256" key="2">
    <source>
        <dbReference type="ARBA" id="ARBA00023125"/>
    </source>
</evidence>
<keyword evidence="1" id="KW-0805">Transcription regulation</keyword>
<evidence type="ECO:0000259" key="5">
    <source>
        <dbReference type="PROSITE" id="PS50977"/>
    </source>
</evidence>
<evidence type="ECO:0000256" key="1">
    <source>
        <dbReference type="ARBA" id="ARBA00023015"/>
    </source>
</evidence>
<proteinExistence type="predicted"/>
<dbReference type="Proteomes" id="UP000246722">
    <property type="component" value="Unassembled WGS sequence"/>
</dbReference>
<gene>
    <name evidence="6" type="ORF">CTB96_01380</name>
</gene>
<dbReference type="InterPro" id="IPR049445">
    <property type="entry name" value="TetR_SbtR-like_C"/>
</dbReference>
<dbReference type="RefSeq" id="WP_110125110.1">
    <property type="nucleotide sequence ID" value="NZ_QHLY01000004.1"/>
</dbReference>
<dbReference type="SUPFAM" id="SSF46689">
    <property type="entry name" value="Homeodomain-like"/>
    <property type="match status" value="1"/>
</dbReference>
<dbReference type="Pfam" id="PF00440">
    <property type="entry name" value="TetR_N"/>
    <property type="match status" value="1"/>
</dbReference>
<name>A0A318A472_9MICO</name>
<dbReference type="EMBL" id="QHLY01000004">
    <property type="protein sequence ID" value="PXA72782.1"/>
    <property type="molecule type" value="Genomic_DNA"/>
</dbReference>
<evidence type="ECO:0000256" key="4">
    <source>
        <dbReference type="PROSITE-ProRule" id="PRU00335"/>
    </source>
</evidence>
<feature type="DNA-binding region" description="H-T-H motif" evidence="4">
    <location>
        <begin position="28"/>
        <end position="47"/>
    </location>
</feature>
<organism evidence="6 7">
    <name type="scientific">Cryobacterium arcticum</name>
    <dbReference type="NCBI Taxonomy" id="670052"/>
    <lineage>
        <taxon>Bacteria</taxon>
        <taxon>Bacillati</taxon>
        <taxon>Actinomycetota</taxon>
        <taxon>Actinomycetes</taxon>
        <taxon>Micrococcales</taxon>
        <taxon>Microbacteriaceae</taxon>
        <taxon>Cryobacterium</taxon>
    </lineage>
</organism>
<keyword evidence="7" id="KW-1185">Reference proteome</keyword>
<evidence type="ECO:0000256" key="3">
    <source>
        <dbReference type="ARBA" id="ARBA00023163"/>
    </source>
</evidence>
<dbReference type="GO" id="GO:0000976">
    <property type="term" value="F:transcription cis-regulatory region binding"/>
    <property type="evidence" value="ECO:0007669"/>
    <property type="project" value="TreeGrafter"/>
</dbReference>
<accession>A0A318A472</accession>
<dbReference type="PROSITE" id="PS50977">
    <property type="entry name" value="HTH_TETR_2"/>
    <property type="match status" value="1"/>
</dbReference>
<dbReference type="InterPro" id="IPR009057">
    <property type="entry name" value="Homeodomain-like_sf"/>
</dbReference>
<dbReference type="Gene3D" id="1.10.357.10">
    <property type="entry name" value="Tetracycline Repressor, domain 2"/>
    <property type="match status" value="1"/>
</dbReference>
<dbReference type="PANTHER" id="PTHR30055:SF234">
    <property type="entry name" value="HTH-TYPE TRANSCRIPTIONAL REGULATOR BETI"/>
    <property type="match status" value="1"/>
</dbReference>
<dbReference type="InterPro" id="IPR036271">
    <property type="entry name" value="Tet_transcr_reg_TetR-rel_C_sf"/>
</dbReference>
<dbReference type="InterPro" id="IPR001647">
    <property type="entry name" value="HTH_TetR"/>
</dbReference>
<feature type="domain" description="HTH tetR-type" evidence="5">
    <location>
        <begin position="5"/>
        <end position="65"/>
    </location>
</feature>
<keyword evidence="2 4" id="KW-0238">DNA-binding</keyword>
<evidence type="ECO:0000313" key="7">
    <source>
        <dbReference type="Proteomes" id="UP000246722"/>
    </source>
</evidence>
<dbReference type="SUPFAM" id="SSF48498">
    <property type="entry name" value="Tetracyclin repressor-like, C-terminal domain"/>
    <property type="match status" value="1"/>
</dbReference>
<keyword evidence="3" id="KW-0804">Transcription</keyword>
<dbReference type="PANTHER" id="PTHR30055">
    <property type="entry name" value="HTH-TYPE TRANSCRIPTIONAL REGULATOR RUTR"/>
    <property type="match status" value="1"/>
</dbReference>
<evidence type="ECO:0000313" key="6">
    <source>
        <dbReference type="EMBL" id="PXA72782.1"/>
    </source>
</evidence>
<dbReference type="Pfam" id="PF21597">
    <property type="entry name" value="TetR_C_43"/>
    <property type="match status" value="1"/>
</dbReference>
<dbReference type="GO" id="GO:0003700">
    <property type="term" value="F:DNA-binding transcription factor activity"/>
    <property type="evidence" value="ECO:0007669"/>
    <property type="project" value="TreeGrafter"/>
</dbReference>
<dbReference type="OrthoDB" id="3192968at2"/>
<protein>
    <submittedName>
        <fullName evidence="6">TetR/AcrR family transcriptional regulator</fullName>
    </submittedName>
</protein>